<dbReference type="EMBL" id="UOGK01000297">
    <property type="protein sequence ID" value="VAX39864.1"/>
    <property type="molecule type" value="Genomic_DNA"/>
</dbReference>
<evidence type="ECO:0008006" key="2">
    <source>
        <dbReference type="Google" id="ProtNLM"/>
    </source>
</evidence>
<evidence type="ECO:0000313" key="1">
    <source>
        <dbReference type="EMBL" id="VAX39864.1"/>
    </source>
</evidence>
<dbReference type="InterPro" id="IPR003795">
    <property type="entry name" value="DUF192"/>
</dbReference>
<dbReference type="AlphaFoldDB" id="A0A3B1DUS6"/>
<protein>
    <recommendedName>
        <fullName evidence="2">DUF192 domain-containing protein</fullName>
    </recommendedName>
</protein>
<dbReference type="Gene3D" id="2.60.120.1140">
    <property type="entry name" value="Protein of unknown function DUF192"/>
    <property type="match status" value="1"/>
</dbReference>
<sequence length="163" mass="18200">GLLGCSKDQPQPGSADANIESVQINGEWFQLELALDNETRFKGLSGRDHIEPDGGMLFVFPRAATQKFVMRDCFTDIDIIFLDPAGRITAMHHMPAEPPRDPETEPLDSRGLNQDYEDRLKKYPSRFAAQFVIELAGGTLERLNLSEGDLIKLDIDGLKARAR</sequence>
<reference evidence="1" key="1">
    <citation type="submission" date="2018-06" db="EMBL/GenBank/DDBJ databases">
        <authorList>
            <person name="Zhirakovskaya E."/>
        </authorList>
    </citation>
    <scope>NUCLEOTIDE SEQUENCE</scope>
</reference>
<feature type="non-terminal residue" evidence="1">
    <location>
        <position position="1"/>
    </location>
</feature>
<gene>
    <name evidence="1" type="ORF">MNBD_PLANCTO03-2077</name>
</gene>
<name>A0A3B1DUS6_9ZZZZ</name>
<dbReference type="PANTHER" id="PTHR37953">
    <property type="entry name" value="UPF0127 PROTEIN MJ1496"/>
    <property type="match status" value="1"/>
</dbReference>
<accession>A0A3B1DUS6</accession>
<organism evidence="1">
    <name type="scientific">hydrothermal vent metagenome</name>
    <dbReference type="NCBI Taxonomy" id="652676"/>
    <lineage>
        <taxon>unclassified sequences</taxon>
        <taxon>metagenomes</taxon>
        <taxon>ecological metagenomes</taxon>
    </lineage>
</organism>
<dbReference type="PANTHER" id="PTHR37953:SF1">
    <property type="entry name" value="UPF0127 PROTEIN MJ1496"/>
    <property type="match status" value="1"/>
</dbReference>
<dbReference type="Pfam" id="PF02643">
    <property type="entry name" value="DUF192"/>
    <property type="match status" value="1"/>
</dbReference>
<dbReference type="InterPro" id="IPR038695">
    <property type="entry name" value="Saro_0823-like_sf"/>
</dbReference>
<proteinExistence type="predicted"/>